<feature type="compositionally biased region" description="Low complexity" evidence="1">
    <location>
        <begin position="809"/>
        <end position="845"/>
    </location>
</feature>
<dbReference type="AlphaFoldDB" id="K0KSH7"/>
<dbReference type="HOGENOM" id="CLU_005190_0_0_1"/>
<feature type="region of interest" description="Disordered" evidence="1">
    <location>
        <begin position="20"/>
        <end position="42"/>
    </location>
</feature>
<dbReference type="EMBL" id="CAIF01000230">
    <property type="protein sequence ID" value="CCH46126.1"/>
    <property type="molecule type" value="Genomic_DNA"/>
</dbReference>
<dbReference type="FunCoup" id="K0KSH7">
    <property type="interactions" value="113"/>
</dbReference>
<sequence>MAEVSPFMFEDLQKPQFAYTRSHSSSNGSSSDNLPNTLNTKKITNLPSTLEANLKKLQTRNIELYTRKATALYNEYKQLHHTWNKFNHKSTSTSKTNHLRLSLLAFLRLNQDDSFIESIDENDQELKKYQLKVCKIASKVLSLWWNTLVEDLQANGSKFSTIDRSAYLECISRIISRKEWNAVKSQSTLYSSGLVATLDYCFNKLLVMKNISLSVNAFIGKVFAYGFLNLENFGHMLLFLLFVKNFTIKQIIENNPALEKLAGDEQLLKKFHPSLSNLVSFKGDFTEFLFIESANQHKLLALNCMKPPKTQYIEDLRIDLKDNNWVKKWAGFDSDIFCSFLRHYLALSVDVLDPFVLDYNELFKIPGFTIIYGHLVEILESNIMMIKKFKTTQAKETNFNSNYSTSSALKNFSIYLQKLPIIKVLKVIRDIIYDGDERKSSMVVSIFERILISKAKRVQAYSSVTCEAIYTIFMELLLHLQNDQYCFTRNLNLSFWVTGLLKMLDTDNMICQTRALSMLFNIWNLIPSDFFIKPSNNYGFDSSFWNKAPKNSLIFNLSNYLLSNEVWEKFFTHWHPLVRQFYQRLLIFKIIGNSNDNYSNYLNFKKILKSNLSSTFQIFKEEVSTDSITPIMNMDLMPANPMLNRKLIVSPMESFQSSMNILDNFDSVQFLQNGAGTSTRSATSSAMIIDTNKKIYAYDIFDEAIYSSSIGFNTSKSSTNLHSTGQSTRKNSPTSSPSMTRSSSATTLGRVPILGSALSFFKKVNQSQPTIKVNSRNSYSPSPTSSPQQALSPPYQGPEDQSIFRARTNSNVLNPVPSVSSSSSRSPSFKAPNSILSSPSSSLSDISDEDNNYSLQKHRQVSSNTLSSTASSRLSVLSSANSINSSSPMEALPTPPELLNKVPEIKKFKFRFQLVVANDPSQLQYRIVNASKGVSPKKFFLSEVNKARIPKMPTIPFEQKTNELGLVTDGAFYSFNGDREFSNDSDDEDDQLVVIPRNSISSRTQEDQKLTFNSIKNHLLLGKSLNEWELIVEEYEKYIGLVNEINSMSDTPISDEFFHDPMLIADIPPTSKSGNYSTLA</sequence>
<keyword evidence="3" id="KW-1185">Reference proteome</keyword>
<feature type="region of interest" description="Disordered" evidence="1">
    <location>
        <begin position="770"/>
        <end position="850"/>
    </location>
</feature>
<protein>
    <submittedName>
        <fullName evidence="2">Uncharacterized protein</fullName>
    </submittedName>
</protein>
<proteinExistence type="predicted"/>
<dbReference type="InterPro" id="IPR013887">
    <property type="entry name" value="UPF0592"/>
</dbReference>
<gene>
    <name evidence="2" type="ORF">BN7_5714</name>
</gene>
<dbReference type="PANTHER" id="PTHR37988">
    <property type="entry name" value="UPF0592 MEMBRANE PROTEIN C7D4.03C"/>
    <property type="match status" value="1"/>
</dbReference>
<dbReference type="eggNOG" id="ENOG502QWKM">
    <property type="taxonomic scope" value="Eukaryota"/>
</dbReference>
<feature type="compositionally biased region" description="Polar residues" evidence="1">
    <location>
        <begin position="32"/>
        <end position="42"/>
    </location>
</feature>
<comment type="caution">
    <text evidence="2">The sequence shown here is derived from an EMBL/GenBank/DDBJ whole genome shotgun (WGS) entry which is preliminary data.</text>
</comment>
<feature type="region of interest" description="Disordered" evidence="1">
    <location>
        <begin position="718"/>
        <end position="747"/>
    </location>
</feature>
<reference evidence="2 3" key="1">
    <citation type="journal article" date="2012" name="Eukaryot. Cell">
        <title>Draft genome sequence of Wickerhamomyces ciferrii NRRL Y-1031 F-60-10.</title>
        <authorList>
            <person name="Schneider J."/>
            <person name="Andrea H."/>
            <person name="Blom J."/>
            <person name="Jaenicke S."/>
            <person name="Ruckert C."/>
            <person name="Schorsch C."/>
            <person name="Szczepanowski R."/>
            <person name="Farwick M."/>
            <person name="Goesmann A."/>
            <person name="Puhler A."/>
            <person name="Schaffer S."/>
            <person name="Tauch A."/>
            <person name="Kohler T."/>
            <person name="Brinkrolf K."/>
        </authorList>
    </citation>
    <scope>NUCLEOTIDE SEQUENCE [LARGE SCALE GENOMIC DNA]</scope>
    <source>
        <strain evidence="3">ATCC 14091 / BCRC 22168 / CBS 111 / JCM 3599 / NBRC 0793 / NRRL Y-1031 F-60-10</strain>
    </source>
</reference>
<feature type="compositionally biased region" description="Polar residues" evidence="1">
    <location>
        <begin position="718"/>
        <end position="731"/>
    </location>
</feature>
<evidence type="ECO:0000256" key="1">
    <source>
        <dbReference type="SAM" id="MobiDB-lite"/>
    </source>
</evidence>
<evidence type="ECO:0000313" key="3">
    <source>
        <dbReference type="Proteomes" id="UP000009328"/>
    </source>
</evidence>
<dbReference type="InParanoid" id="K0KSH7"/>
<name>K0KSH7_WICCF</name>
<accession>K0KSH7</accession>
<dbReference type="Proteomes" id="UP000009328">
    <property type="component" value="Unassembled WGS sequence"/>
</dbReference>
<dbReference type="Pfam" id="PF08578">
    <property type="entry name" value="DUF1765"/>
    <property type="match status" value="1"/>
</dbReference>
<feature type="compositionally biased region" description="Low complexity" evidence="1">
    <location>
        <begin position="775"/>
        <end position="794"/>
    </location>
</feature>
<dbReference type="STRING" id="1206466.K0KSH7"/>
<dbReference type="PANTHER" id="PTHR37988:SF1">
    <property type="entry name" value="UPF0592 MEMBRANE PROTEIN C7D4.03C"/>
    <property type="match status" value="1"/>
</dbReference>
<evidence type="ECO:0000313" key="2">
    <source>
        <dbReference type="EMBL" id="CCH46126.1"/>
    </source>
</evidence>
<feature type="compositionally biased region" description="Low complexity" evidence="1">
    <location>
        <begin position="732"/>
        <end position="747"/>
    </location>
</feature>
<organism evidence="2 3">
    <name type="scientific">Wickerhamomyces ciferrii (strain ATCC 14091 / BCRC 22168 / CBS 111 / JCM 3599 / NBRC 0793 / NRRL Y-1031 F-60-10)</name>
    <name type="common">Yeast</name>
    <name type="synonym">Pichia ciferrii</name>
    <dbReference type="NCBI Taxonomy" id="1206466"/>
    <lineage>
        <taxon>Eukaryota</taxon>
        <taxon>Fungi</taxon>
        <taxon>Dikarya</taxon>
        <taxon>Ascomycota</taxon>
        <taxon>Saccharomycotina</taxon>
        <taxon>Saccharomycetes</taxon>
        <taxon>Phaffomycetales</taxon>
        <taxon>Wickerhamomycetaceae</taxon>
        <taxon>Wickerhamomyces</taxon>
    </lineage>
</organism>
<feature type="compositionally biased region" description="Low complexity" evidence="1">
    <location>
        <begin position="22"/>
        <end position="31"/>
    </location>
</feature>